<dbReference type="Gene3D" id="3.10.129.10">
    <property type="entry name" value="Hotdog Thioesterase"/>
    <property type="match status" value="1"/>
</dbReference>
<keyword evidence="2" id="KW-1185">Reference proteome</keyword>
<protein>
    <submittedName>
        <fullName evidence="1">4-hydroxybenzoyl-CoA thioesterase</fullName>
    </submittedName>
</protein>
<dbReference type="RefSeq" id="WP_093030319.1">
    <property type="nucleotide sequence ID" value="NZ_FMZV01000005.1"/>
</dbReference>
<name>A0A1G6SN02_9RHOB</name>
<evidence type="ECO:0000313" key="2">
    <source>
        <dbReference type="Proteomes" id="UP000199628"/>
    </source>
</evidence>
<gene>
    <name evidence="1" type="ORF">SAMN04488239_105313</name>
</gene>
<dbReference type="InterPro" id="IPR029069">
    <property type="entry name" value="HotDog_dom_sf"/>
</dbReference>
<dbReference type="SUPFAM" id="SSF54637">
    <property type="entry name" value="Thioesterase/thiol ester dehydrase-isomerase"/>
    <property type="match status" value="1"/>
</dbReference>
<reference evidence="2" key="1">
    <citation type="submission" date="2016-10" db="EMBL/GenBank/DDBJ databases">
        <authorList>
            <person name="Varghese N."/>
            <person name="Submissions S."/>
        </authorList>
    </citation>
    <scope>NUCLEOTIDE SEQUENCE [LARGE SCALE GENOMIC DNA]</scope>
    <source>
        <strain evidence="2">CGMCC 1.9108</strain>
    </source>
</reference>
<proteinExistence type="predicted"/>
<organism evidence="1 2">
    <name type="scientific">Ruegeria marina</name>
    <dbReference type="NCBI Taxonomy" id="639004"/>
    <lineage>
        <taxon>Bacteria</taxon>
        <taxon>Pseudomonadati</taxon>
        <taxon>Pseudomonadota</taxon>
        <taxon>Alphaproteobacteria</taxon>
        <taxon>Rhodobacterales</taxon>
        <taxon>Roseobacteraceae</taxon>
        <taxon>Ruegeria</taxon>
    </lineage>
</organism>
<dbReference type="Pfam" id="PF13279">
    <property type="entry name" value="4HBT_2"/>
    <property type="match status" value="1"/>
</dbReference>
<accession>A0A1G6SN02</accession>
<sequence length="143" mass="16281">MDKIFITERELRFGDCDISGTAYFPSYLDILNGVNEEFWAVMGFPWHHIIWNERWGTPTVHLSCDFSKPSFFGETLKFEVGVVKVGRSSVTVRHRISCGAEIRWSSTQVLAASDLDKHISIAWPDAMREALQARLATPEELGF</sequence>
<dbReference type="AlphaFoldDB" id="A0A1G6SN02"/>
<dbReference type="CDD" id="cd00586">
    <property type="entry name" value="4HBT"/>
    <property type="match status" value="1"/>
</dbReference>
<dbReference type="EMBL" id="FMZV01000005">
    <property type="protein sequence ID" value="SDD17587.1"/>
    <property type="molecule type" value="Genomic_DNA"/>
</dbReference>
<dbReference type="Proteomes" id="UP000199628">
    <property type="component" value="Unassembled WGS sequence"/>
</dbReference>
<dbReference type="OrthoDB" id="7204167at2"/>
<dbReference type="STRING" id="639004.SAMN04488239_105313"/>
<evidence type="ECO:0000313" key="1">
    <source>
        <dbReference type="EMBL" id="SDD17587.1"/>
    </source>
</evidence>